<keyword evidence="2 4" id="KW-0732">Signal</keyword>
<evidence type="ECO:0000313" key="6">
    <source>
        <dbReference type="EMBL" id="GGL16818.1"/>
    </source>
</evidence>
<dbReference type="GO" id="GO:0030246">
    <property type="term" value="F:carbohydrate binding"/>
    <property type="evidence" value="ECO:0007669"/>
    <property type="project" value="TreeGrafter"/>
</dbReference>
<dbReference type="EMBL" id="BMMX01000053">
    <property type="protein sequence ID" value="GGL16818.1"/>
    <property type="molecule type" value="Genomic_DNA"/>
</dbReference>
<dbReference type="PANTHER" id="PTHR30036">
    <property type="entry name" value="D-XYLOSE-BINDING PERIPLASMIC PROTEIN"/>
    <property type="match status" value="1"/>
</dbReference>
<evidence type="ECO:0000256" key="3">
    <source>
        <dbReference type="SAM" id="MobiDB-lite"/>
    </source>
</evidence>
<dbReference type="InterPro" id="IPR028082">
    <property type="entry name" value="Peripla_BP_I"/>
</dbReference>
<dbReference type="InterPro" id="IPR025997">
    <property type="entry name" value="SBP_2_dom"/>
</dbReference>
<dbReference type="SUPFAM" id="SSF53822">
    <property type="entry name" value="Periplasmic binding protein-like I"/>
    <property type="match status" value="1"/>
</dbReference>
<feature type="signal peptide" evidence="4">
    <location>
        <begin position="1"/>
        <end position="21"/>
    </location>
</feature>
<comment type="caution">
    <text evidence="6">The sequence shown here is derived from an EMBL/GenBank/DDBJ whole genome shotgun (WGS) entry which is preliminary data.</text>
</comment>
<feature type="chain" id="PRO_5038602544" evidence="4">
    <location>
        <begin position="22"/>
        <end position="372"/>
    </location>
</feature>
<sequence>MRKAWLALVAFGVLATTGVTACTDNGDDGGSTGAPRARSGASEKVGVIMPDSTSSQRWTQDDPKFLKQAFDAAGVPVDIQNADGDRAKFQEIARTMIQDGAKVLIIVNLDSDSARTVLSWARGAGVKTIDYDRLSLNGGADYYVSFDGHEVGVQQGEGLKRCLSDKGYDDPVVAELNGSPTDNNATLFKGGYDEVLQPMYDSAQYTKGPDQFVPDWGNEAGAALFAQMIEQQPKIRGVLAANDGLANAVIGVLKKHSLNGKVPVTGQDATVEGLQNILAGDQCMTVYKAIKPEAQAAAALAISLFKGQDVSVPLDRQKDPESGAYVPFVKLQPVAIDKTNIGDVIADGFVTRTAVCTQKYLQACKKAGLYKK</sequence>
<evidence type="ECO:0000256" key="1">
    <source>
        <dbReference type="ARBA" id="ARBA00004196"/>
    </source>
</evidence>
<name>A0A8J3FSU7_9ACTN</name>
<dbReference type="RefSeq" id="WP_189082629.1">
    <property type="nucleotide sequence ID" value="NZ_BMMX01000053.1"/>
</dbReference>
<dbReference type="GO" id="GO:0030288">
    <property type="term" value="C:outer membrane-bounded periplasmic space"/>
    <property type="evidence" value="ECO:0007669"/>
    <property type="project" value="TreeGrafter"/>
</dbReference>
<evidence type="ECO:0000313" key="7">
    <source>
        <dbReference type="Proteomes" id="UP000656042"/>
    </source>
</evidence>
<dbReference type="PROSITE" id="PS51257">
    <property type="entry name" value="PROKAR_LIPOPROTEIN"/>
    <property type="match status" value="1"/>
</dbReference>
<dbReference type="PANTHER" id="PTHR30036:SF1">
    <property type="entry name" value="D-XYLOSE-BINDING PERIPLASMIC PROTEIN"/>
    <property type="match status" value="1"/>
</dbReference>
<reference evidence="6" key="2">
    <citation type="submission" date="2020-09" db="EMBL/GenBank/DDBJ databases">
        <authorList>
            <person name="Sun Q."/>
            <person name="Zhou Y."/>
        </authorList>
    </citation>
    <scope>NUCLEOTIDE SEQUENCE</scope>
    <source>
        <strain evidence="6">CGMCC 4.7299</strain>
    </source>
</reference>
<accession>A0A8J3FSU7</accession>
<evidence type="ECO:0000256" key="2">
    <source>
        <dbReference type="ARBA" id="ARBA00022729"/>
    </source>
</evidence>
<dbReference type="Pfam" id="PF13407">
    <property type="entry name" value="Peripla_BP_4"/>
    <property type="match status" value="1"/>
</dbReference>
<feature type="region of interest" description="Disordered" evidence="3">
    <location>
        <begin position="22"/>
        <end position="46"/>
    </location>
</feature>
<dbReference type="Proteomes" id="UP000656042">
    <property type="component" value="Unassembled WGS sequence"/>
</dbReference>
<reference evidence="6" key="1">
    <citation type="journal article" date="2014" name="Int. J. Syst. Evol. Microbiol.">
        <title>Complete genome sequence of Corynebacterium casei LMG S-19264T (=DSM 44701T), isolated from a smear-ripened cheese.</title>
        <authorList>
            <consortium name="US DOE Joint Genome Institute (JGI-PGF)"/>
            <person name="Walter F."/>
            <person name="Albersmeier A."/>
            <person name="Kalinowski J."/>
            <person name="Ruckert C."/>
        </authorList>
    </citation>
    <scope>NUCLEOTIDE SEQUENCE</scope>
    <source>
        <strain evidence="6">CGMCC 4.7299</strain>
    </source>
</reference>
<keyword evidence="7" id="KW-1185">Reference proteome</keyword>
<gene>
    <name evidence="6" type="ORF">GCM10012284_59200</name>
</gene>
<proteinExistence type="predicted"/>
<dbReference type="AlphaFoldDB" id="A0A8J3FSU7"/>
<evidence type="ECO:0000256" key="4">
    <source>
        <dbReference type="SAM" id="SignalP"/>
    </source>
</evidence>
<protein>
    <submittedName>
        <fullName evidence="6">Sugar ABC transporter substrate-binding protein</fullName>
    </submittedName>
</protein>
<comment type="subcellular location">
    <subcellularLocation>
        <location evidence="1">Cell envelope</location>
    </subcellularLocation>
</comment>
<evidence type="ECO:0000259" key="5">
    <source>
        <dbReference type="Pfam" id="PF13407"/>
    </source>
</evidence>
<organism evidence="6 7">
    <name type="scientific">Mangrovihabitans endophyticus</name>
    <dbReference type="NCBI Taxonomy" id="1751298"/>
    <lineage>
        <taxon>Bacteria</taxon>
        <taxon>Bacillati</taxon>
        <taxon>Actinomycetota</taxon>
        <taxon>Actinomycetes</taxon>
        <taxon>Micromonosporales</taxon>
        <taxon>Micromonosporaceae</taxon>
        <taxon>Mangrovihabitans</taxon>
    </lineage>
</organism>
<feature type="domain" description="Periplasmic binding protein" evidence="5">
    <location>
        <begin position="46"/>
        <end position="308"/>
    </location>
</feature>
<dbReference type="InterPro" id="IPR050555">
    <property type="entry name" value="Bact_Solute-Bind_Prot2"/>
</dbReference>
<dbReference type="Gene3D" id="3.40.50.2300">
    <property type="match status" value="2"/>
</dbReference>